<dbReference type="Pfam" id="PF00015">
    <property type="entry name" value="MCPsignal"/>
    <property type="match status" value="1"/>
</dbReference>
<evidence type="ECO:0000259" key="13">
    <source>
        <dbReference type="PROSITE" id="PS50885"/>
    </source>
</evidence>
<evidence type="ECO:0000256" key="8">
    <source>
        <dbReference type="ARBA" id="ARBA00023224"/>
    </source>
</evidence>
<keyword evidence="4" id="KW-0145">Chemotaxis</keyword>
<dbReference type="InterPro" id="IPR004089">
    <property type="entry name" value="MCPsignal_dom"/>
</dbReference>
<dbReference type="SUPFAM" id="SSF103190">
    <property type="entry name" value="Sensory domain-like"/>
    <property type="match status" value="1"/>
</dbReference>
<feature type="domain" description="Methyl-accepting transducer" evidence="12">
    <location>
        <begin position="377"/>
        <end position="627"/>
    </location>
</feature>
<keyword evidence="3" id="KW-0488">Methylation</keyword>
<dbReference type="InterPro" id="IPR003660">
    <property type="entry name" value="HAMP_dom"/>
</dbReference>
<keyword evidence="15" id="KW-1185">Reference proteome</keyword>
<accession>A0ABT8GKM9</accession>
<keyword evidence="2" id="KW-1003">Cell membrane</keyword>
<evidence type="ECO:0000256" key="10">
    <source>
        <dbReference type="PROSITE-ProRule" id="PRU00284"/>
    </source>
</evidence>
<evidence type="ECO:0000256" key="7">
    <source>
        <dbReference type="ARBA" id="ARBA00023136"/>
    </source>
</evidence>
<gene>
    <name evidence="14" type="ORF">QYB95_00355</name>
</gene>
<dbReference type="InterPro" id="IPR033479">
    <property type="entry name" value="dCache_1"/>
</dbReference>
<organism evidence="14 15">
    <name type="scientific">Ureibacillus aquaedulcis</name>
    <dbReference type="NCBI Taxonomy" id="3058421"/>
    <lineage>
        <taxon>Bacteria</taxon>
        <taxon>Bacillati</taxon>
        <taxon>Bacillota</taxon>
        <taxon>Bacilli</taxon>
        <taxon>Bacillales</taxon>
        <taxon>Caryophanaceae</taxon>
        <taxon>Ureibacillus</taxon>
    </lineage>
</organism>
<dbReference type="PROSITE" id="PS50885">
    <property type="entry name" value="HAMP"/>
    <property type="match status" value="1"/>
</dbReference>
<evidence type="ECO:0000313" key="14">
    <source>
        <dbReference type="EMBL" id="MDN4491973.1"/>
    </source>
</evidence>
<dbReference type="SMART" id="SM00283">
    <property type="entry name" value="MA"/>
    <property type="match status" value="1"/>
</dbReference>
<name>A0ABT8GKM9_9BACL</name>
<evidence type="ECO:0000256" key="3">
    <source>
        <dbReference type="ARBA" id="ARBA00022481"/>
    </source>
</evidence>
<dbReference type="InterPro" id="IPR029151">
    <property type="entry name" value="Sensor-like_sf"/>
</dbReference>
<dbReference type="PANTHER" id="PTHR32089:SF114">
    <property type="entry name" value="METHYL-ACCEPTING CHEMOTAXIS PROTEIN MCPB"/>
    <property type="match status" value="1"/>
</dbReference>
<evidence type="ECO:0000256" key="2">
    <source>
        <dbReference type="ARBA" id="ARBA00022475"/>
    </source>
</evidence>
<dbReference type="SMART" id="SM00304">
    <property type="entry name" value="HAMP"/>
    <property type="match status" value="1"/>
</dbReference>
<comment type="caution">
    <text evidence="14">The sequence shown here is derived from an EMBL/GenBank/DDBJ whole genome shotgun (WGS) entry which is preliminary data.</text>
</comment>
<evidence type="ECO:0000256" key="4">
    <source>
        <dbReference type="ARBA" id="ARBA00022500"/>
    </source>
</evidence>
<evidence type="ECO:0000256" key="6">
    <source>
        <dbReference type="ARBA" id="ARBA00022989"/>
    </source>
</evidence>
<reference evidence="14" key="1">
    <citation type="submission" date="2023-07" db="EMBL/GenBank/DDBJ databases">
        <title>Ureibacillus sp. isolated from freshwater well.</title>
        <authorList>
            <person name="Kirdat K."/>
            <person name="Bhatt A."/>
            <person name="Teware R."/>
            <person name="Bhavsar Y."/>
            <person name="Yadav A."/>
        </authorList>
    </citation>
    <scope>NUCLEOTIDE SEQUENCE</scope>
    <source>
        <strain evidence="14">BA0131</strain>
    </source>
</reference>
<dbReference type="Gene3D" id="3.30.450.20">
    <property type="entry name" value="PAS domain"/>
    <property type="match status" value="1"/>
</dbReference>
<dbReference type="Pfam" id="PF00672">
    <property type="entry name" value="HAMP"/>
    <property type="match status" value="1"/>
</dbReference>
<dbReference type="CDD" id="cd06225">
    <property type="entry name" value="HAMP"/>
    <property type="match status" value="1"/>
</dbReference>
<evidence type="ECO:0000313" key="15">
    <source>
        <dbReference type="Proteomes" id="UP001172743"/>
    </source>
</evidence>
<feature type="transmembrane region" description="Helical" evidence="11">
    <location>
        <begin position="285"/>
        <end position="309"/>
    </location>
</feature>
<dbReference type="PANTHER" id="PTHR32089">
    <property type="entry name" value="METHYL-ACCEPTING CHEMOTAXIS PROTEIN MCPB"/>
    <property type="match status" value="1"/>
</dbReference>
<dbReference type="RefSeq" id="WP_301136087.1">
    <property type="nucleotide sequence ID" value="NZ_JAUHTQ010000001.1"/>
</dbReference>
<dbReference type="Gene3D" id="1.10.287.950">
    <property type="entry name" value="Methyl-accepting chemotaxis protein"/>
    <property type="match status" value="1"/>
</dbReference>
<dbReference type="PROSITE" id="PS50111">
    <property type="entry name" value="CHEMOTAXIS_TRANSDUC_2"/>
    <property type="match status" value="1"/>
</dbReference>
<dbReference type="Gene3D" id="6.10.340.10">
    <property type="match status" value="1"/>
</dbReference>
<dbReference type="EMBL" id="JAUHTQ010000001">
    <property type="protein sequence ID" value="MDN4491973.1"/>
    <property type="molecule type" value="Genomic_DNA"/>
</dbReference>
<comment type="subcellular location">
    <subcellularLocation>
        <location evidence="1">Cell membrane</location>
        <topology evidence="1">Multi-pass membrane protein</topology>
    </subcellularLocation>
</comment>
<keyword evidence="8 10" id="KW-0807">Transducer</keyword>
<dbReference type="CDD" id="cd12913">
    <property type="entry name" value="PDC1_MCP_like"/>
    <property type="match status" value="1"/>
</dbReference>
<sequence length="664" mass="72358">MKISIRWRILAIVLIIIVLGLGTLGTVSSLLITSKTEDSVIEQSEVVVDGLSNNITTFLSIYEKSIKKLAVSPDLQNFHSSSNTYNDTADQLYRSDLADYLSVYDAASGIYFTDGEYTIIEPHFEGINELDIKTRPWYTNAIQNPDKFVWSPPYLDSVTGQYAITGSMAVKDGNEIMGVLGVDILLDQLTEMLASTQLGYEGYPVILDNEGAAIVHPSKTGENLSSEEFVQAIQADAKSKNNLEATINEQQSVVVYNKVPDLNWTVAAVYYANNLNDLANSIQQVIIYIAIAILVVTFIVLFLFITNVLKPINKLGTLMEEVSQGDLSVNIEVTSQDEIGKLTQHFNSMIENMKNIITVVQSSSNNVEERSHHLSALAEETSASSVEVSNAVNDIAIGATASSENADMVTETTGQLGDKINDMMVQTNSLHEITEEADQLNLLGHDKMKNLLGSFDHSKQELTNMAQAVKGLETKVGAIDTVMSSISEISAQTNLLALNASIEAARAGEHGKGFAVVAEEVRKLAEQSAKATEQVKKTILELQSESQQVANQMTEMQKTFQNQGVVVEDTSSLFKNLSALLDNMEGTFRNVISQIEGIVIYKDQVVQTIEEMSLTAQSTAAACEEVSASSDEQLTAIQSVAEASEQLNNLSTELATAISKFKIN</sequence>
<evidence type="ECO:0000259" key="12">
    <source>
        <dbReference type="PROSITE" id="PS50111"/>
    </source>
</evidence>
<keyword evidence="7 11" id="KW-0472">Membrane</keyword>
<proteinExistence type="inferred from homology"/>
<evidence type="ECO:0000256" key="5">
    <source>
        <dbReference type="ARBA" id="ARBA00022692"/>
    </source>
</evidence>
<dbReference type="Pfam" id="PF02743">
    <property type="entry name" value="dCache_1"/>
    <property type="match status" value="1"/>
</dbReference>
<protein>
    <submittedName>
        <fullName evidence="14">Methyl-accepting chemotaxis protein</fullName>
    </submittedName>
</protein>
<dbReference type="Proteomes" id="UP001172743">
    <property type="component" value="Unassembled WGS sequence"/>
</dbReference>
<evidence type="ECO:0000256" key="9">
    <source>
        <dbReference type="ARBA" id="ARBA00029447"/>
    </source>
</evidence>
<feature type="domain" description="HAMP" evidence="13">
    <location>
        <begin position="306"/>
        <end position="358"/>
    </location>
</feature>
<comment type="similarity">
    <text evidence="9">Belongs to the methyl-accepting chemotaxis (MCP) protein family.</text>
</comment>
<dbReference type="CDD" id="cd12912">
    <property type="entry name" value="PDC2_MCP_like"/>
    <property type="match status" value="1"/>
</dbReference>
<keyword evidence="6 11" id="KW-1133">Transmembrane helix</keyword>
<evidence type="ECO:0000256" key="1">
    <source>
        <dbReference type="ARBA" id="ARBA00004651"/>
    </source>
</evidence>
<dbReference type="SUPFAM" id="SSF58104">
    <property type="entry name" value="Methyl-accepting chemotaxis protein (MCP) signaling domain"/>
    <property type="match status" value="1"/>
</dbReference>
<keyword evidence="5 11" id="KW-0812">Transmembrane</keyword>
<evidence type="ECO:0000256" key="11">
    <source>
        <dbReference type="SAM" id="Phobius"/>
    </source>
</evidence>